<organism evidence="5 6">
    <name type="scientific">Streptomyces asoensis</name>
    <dbReference type="NCBI Taxonomy" id="249586"/>
    <lineage>
        <taxon>Bacteria</taxon>
        <taxon>Bacillati</taxon>
        <taxon>Actinomycetota</taxon>
        <taxon>Actinomycetes</taxon>
        <taxon>Kitasatosporales</taxon>
        <taxon>Streptomycetaceae</taxon>
        <taxon>Streptomyces</taxon>
    </lineage>
</organism>
<gene>
    <name evidence="5" type="ORF">Saso_47560</name>
</gene>
<feature type="domain" description="AMP-dependent synthetase/ligase" evidence="4">
    <location>
        <begin position="13"/>
        <end position="339"/>
    </location>
</feature>
<proteinExistence type="inferred from homology"/>
<evidence type="ECO:0000313" key="5">
    <source>
        <dbReference type="EMBL" id="GHI63106.1"/>
    </source>
</evidence>
<dbReference type="PANTHER" id="PTHR43201:SF5">
    <property type="entry name" value="MEDIUM-CHAIN ACYL-COA LIGASE ACSF2, MITOCHONDRIAL"/>
    <property type="match status" value="1"/>
</dbReference>
<dbReference type="EMBL" id="BNEB01000005">
    <property type="protein sequence ID" value="GHI63106.1"/>
    <property type="molecule type" value="Genomic_DNA"/>
</dbReference>
<dbReference type="PANTHER" id="PTHR43201">
    <property type="entry name" value="ACYL-COA SYNTHETASE"/>
    <property type="match status" value="1"/>
</dbReference>
<dbReference type="Gene3D" id="3.40.50.12780">
    <property type="entry name" value="N-terminal domain of ligase-like"/>
    <property type="match status" value="1"/>
</dbReference>
<dbReference type="InterPro" id="IPR042099">
    <property type="entry name" value="ANL_N_sf"/>
</dbReference>
<keyword evidence="6" id="KW-1185">Reference proteome</keyword>
<evidence type="ECO:0000256" key="2">
    <source>
        <dbReference type="ARBA" id="ARBA00022598"/>
    </source>
</evidence>
<dbReference type="InterPro" id="IPR045851">
    <property type="entry name" value="AMP-bd_C_sf"/>
</dbReference>
<dbReference type="Pfam" id="PF00501">
    <property type="entry name" value="AMP-binding"/>
    <property type="match status" value="1"/>
</dbReference>
<reference evidence="6" key="1">
    <citation type="submission" date="2023-07" db="EMBL/GenBank/DDBJ databases">
        <title>Whole genome shotgun sequence of Streptomyces cacaoi subsp. asoensis NBRC 13813.</title>
        <authorList>
            <person name="Komaki H."/>
            <person name="Tamura T."/>
        </authorList>
    </citation>
    <scope>NUCLEOTIDE SEQUENCE [LARGE SCALE GENOMIC DNA]</scope>
    <source>
        <strain evidence="6">NBRC 13813</strain>
    </source>
</reference>
<dbReference type="SUPFAM" id="SSF53335">
    <property type="entry name" value="S-adenosyl-L-methionine-dependent methyltransferases"/>
    <property type="match status" value="1"/>
</dbReference>
<dbReference type="InterPro" id="IPR000873">
    <property type="entry name" value="AMP-dep_synth/lig_dom"/>
</dbReference>
<evidence type="ECO:0000259" key="4">
    <source>
        <dbReference type="Pfam" id="PF00501"/>
    </source>
</evidence>
<evidence type="ECO:0000256" key="1">
    <source>
        <dbReference type="ARBA" id="ARBA00006432"/>
    </source>
</evidence>
<dbReference type="Gene3D" id="3.30.300.30">
    <property type="match status" value="1"/>
</dbReference>
<dbReference type="SUPFAM" id="SSF56801">
    <property type="entry name" value="Acetyl-CoA synthetase-like"/>
    <property type="match status" value="1"/>
</dbReference>
<sequence>MNAANLWEAFARADLDPDAPALGDLSRRAAVSRVTELAERLRAQGVRPAETVGLQGPNQPEWVLGLLALTAVGACPLLLPADSPPAETRRLLRTAGARRTLVTDPGEAHGAVLRPHDGGTDDGSTGAGTGAVDADPGPSAPDPGTVVLVSSGSTGTPKLVARSPRSVLDEGVRYHHAGLARREDRVLLPLPLSHAYALGWLAGALVAGAHVDPVPPRAVGSVHSRLREGATVLVTVPGLARVLARRRALTDDAPFPALRRVMAGAGYVDVGLDALWSRALGVGVSRNYGSSETGAVLWGEPGLPSGAVGRPMPGVRIDLLDPDGTPVPGGGAAQGELAVVLEDGSVHRLHDLADRDEDGVHRILGRARLGVVRRGARWVSTLEVESVLRAAPGVADVSVTATGAQDSDDQGLTVEYVPADTELASPARVQAYARAELAGFKVPDSFLPRYRLRRSAVGKTQAAPAYRLARGARAATMAEQVLAAALTELGLPPLLAQGGTAADLAATTGLRAEVLSPVLDTACALGLLVTDTFSAGAPGDWTLPPDVLPGGRALAARVRGETAPERPDPPAAPFGPSAVTKALRASVEALLAETAVDGSLLEIGDGGAPPATDAEHGACVVLGGVHGPAAGLGSLAALLRPKGLLVVADAFVDDPLALTDDMSRTLAVRWLVDGHLHWWTTQELRAGLEAVGLRVEESRRAEQAPYAIVVARKPS</sequence>
<evidence type="ECO:0000256" key="3">
    <source>
        <dbReference type="SAM" id="MobiDB-lite"/>
    </source>
</evidence>
<dbReference type="RefSeq" id="WP_189921967.1">
    <property type="nucleotide sequence ID" value="NZ_BMSI01000005.1"/>
</dbReference>
<comment type="similarity">
    <text evidence="1">Belongs to the ATP-dependent AMP-binding enzyme family.</text>
</comment>
<dbReference type="Proteomes" id="UP000649259">
    <property type="component" value="Unassembled WGS sequence"/>
</dbReference>
<protein>
    <recommendedName>
        <fullName evidence="4">AMP-dependent synthetase/ligase domain-containing protein</fullName>
    </recommendedName>
</protein>
<dbReference type="GeneID" id="91472602"/>
<dbReference type="InterPro" id="IPR029063">
    <property type="entry name" value="SAM-dependent_MTases_sf"/>
</dbReference>
<dbReference type="Gene3D" id="3.40.50.150">
    <property type="entry name" value="Vaccinia Virus protein VP39"/>
    <property type="match status" value="1"/>
</dbReference>
<evidence type="ECO:0000313" key="6">
    <source>
        <dbReference type="Proteomes" id="UP000649259"/>
    </source>
</evidence>
<feature type="region of interest" description="Disordered" evidence="3">
    <location>
        <begin position="96"/>
        <end position="160"/>
    </location>
</feature>
<accession>A0ABQ3S4Q8</accession>
<dbReference type="CDD" id="cd04433">
    <property type="entry name" value="AFD_class_I"/>
    <property type="match status" value="1"/>
</dbReference>
<comment type="caution">
    <text evidence="5">The sequence shown here is derived from an EMBL/GenBank/DDBJ whole genome shotgun (WGS) entry which is preliminary data.</text>
</comment>
<name>A0ABQ3S4Q8_9ACTN</name>
<keyword evidence="2" id="KW-0436">Ligase</keyword>